<comment type="subcellular location">
    <subcellularLocation>
        <location evidence="1">Golgi apparatus membrane</location>
        <topology evidence="1">Single-pass type II membrane protein</topology>
    </subcellularLocation>
</comment>
<evidence type="ECO:0000259" key="7">
    <source>
        <dbReference type="Pfam" id="PF03016"/>
    </source>
</evidence>
<comment type="similarity">
    <text evidence="2">Belongs to the glycosyltransferase 47 family.</text>
</comment>
<keyword evidence="3" id="KW-0808">Transferase</keyword>
<feature type="domain" description="Exostosin GT47" evidence="7">
    <location>
        <begin position="54"/>
        <end position="154"/>
    </location>
</feature>
<evidence type="ECO:0000256" key="4">
    <source>
        <dbReference type="ARBA" id="ARBA00022968"/>
    </source>
</evidence>
<dbReference type="InterPro" id="IPR040911">
    <property type="entry name" value="Exostosin_GT47"/>
</dbReference>
<keyword evidence="9" id="KW-1185">Reference proteome</keyword>
<feature type="region of interest" description="Disordered" evidence="6">
    <location>
        <begin position="1"/>
        <end position="25"/>
    </location>
</feature>
<evidence type="ECO:0000313" key="8">
    <source>
        <dbReference type="EMBL" id="KAG9450050.1"/>
    </source>
</evidence>
<comment type="caution">
    <text evidence="8">The sequence shown here is derived from an EMBL/GenBank/DDBJ whole genome shotgun (WGS) entry which is preliminary data.</text>
</comment>
<dbReference type="GO" id="GO:0016757">
    <property type="term" value="F:glycosyltransferase activity"/>
    <property type="evidence" value="ECO:0007669"/>
    <property type="project" value="UniProtKB-KW"/>
</dbReference>
<gene>
    <name evidence="8" type="ORF">H6P81_010015</name>
</gene>
<dbReference type="InterPro" id="IPR004263">
    <property type="entry name" value="Exostosin"/>
</dbReference>
<dbReference type="PANTHER" id="PTHR11062:SF184">
    <property type="entry name" value="EXOSTOSIN FAMILY PROTEIN"/>
    <property type="match status" value="1"/>
</dbReference>
<feature type="compositionally biased region" description="Basic and acidic residues" evidence="6">
    <location>
        <begin position="15"/>
        <end position="25"/>
    </location>
</feature>
<keyword evidence="4" id="KW-0812">Transmembrane</keyword>
<evidence type="ECO:0000256" key="5">
    <source>
        <dbReference type="ARBA" id="ARBA00023034"/>
    </source>
</evidence>
<sequence>MEPGALRAWSGAQDTRSRTRGVEEPRARVEPVLVRGADARAWNRRACMALVLGGKIRGKLVEVLQGVDGVVMVEGSAGEGGKEAALKGMRRSLFCLSPAGDTPSSARLFDAIVSGCIPVIVSDEIELPFEGLLDYRKIAVFVSSSDAIQTGWLMNFLKSIRPEKIREMQSNLAKHFLYSSPAQPLGPEDLMWRMAQDAPVVAAISRGSRFRYGSCPISDRSAPHTRYCRLRFARLRRLILGPFYLRYWREAFAAPGIPHGSVKPHKAAASGQHGCFR</sequence>
<evidence type="ECO:0000256" key="3">
    <source>
        <dbReference type="ARBA" id="ARBA00022676"/>
    </source>
</evidence>
<evidence type="ECO:0000256" key="1">
    <source>
        <dbReference type="ARBA" id="ARBA00004323"/>
    </source>
</evidence>
<organism evidence="8 9">
    <name type="scientific">Aristolochia fimbriata</name>
    <name type="common">White veined hardy Dutchman's pipe vine</name>
    <dbReference type="NCBI Taxonomy" id="158543"/>
    <lineage>
        <taxon>Eukaryota</taxon>
        <taxon>Viridiplantae</taxon>
        <taxon>Streptophyta</taxon>
        <taxon>Embryophyta</taxon>
        <taxon>Tracheophyta</taxon>
        <taxon>Spermatophyta</taxon>
        <taxon>Magnoliopsida</taxon>
        <taxon>Magnoliidae</taxon>
        <taxon>Piperales</taxon>
        <taxon>Aristolochiaceae</taxon>
        <taxon>Aristolochia</taxon>
    </lineage>
</organism>
<keyword evidence="4" id="KW-0735">Signal-anchor</keyword>
<protein>
    <recommendedName>
        <fullName evidence="7">Exostosin GT47 domain-containing protein</fullName>
    </recommendedName>
</protein>
<proteinExistence type="inferred from homology"/>
<reference evidence="8 9" key="1">
    <citation type="submission" date="2021-07" db="EMBL/GenBank/DDBJ databases">
        <title>The Aristolochia fimbriata genome: insights into angiosperm evolution, floral development and chemical biosynthesis.</title>
        <authorList>
            <person name="Jiao Y."/>
        </authorList>
    </citation>
    <scope>NUCLEOTIDE SEQUENCE [LARGE SCALE GENOMIC DNA]</scope>
    <source>
        <strain evidence="8">IBCAS-2021</strain>
        <tissue evidence="8">Leaf</tissue>
    </source>
</reference>
<dbReference type="AlphaFoldDB" id="A0AAV7EML8"/>
<evidence type="ECO:0000313" key="9">
    <source>
        <dbReference type="Proteomes" id="UP000825729"/>
    </source>
</evidence>
<keyword evidence="5" id="KW-0333">Golgi apparatus</keyword>
<accession>A0AAV7EML8</accession>
<dbReference type="GO" id="GO:0000139">
    <property type="term" value="C:Golgi membrane"/>
    <property type="evidence" value="ECO:0007669"/>
    <property type="project" value="UniProtKB-SubCell"/>
</dbReference>
<evidence type="ECO:0000256" key="2">
    <source>
        <dbReference type="ARBA" id="ARBA00010271"/>
    </source>
</evidence>
<keyword evidence="3" id="KW-0328">Glycosyltransferase</keyword>
<dbReference type="Pfam" id="PF03016">
    <property type="entry name" value="Exostosin_GT47"/>
    <property type="match status" value="1"/>
</dbReference>
<dbReference type="EMBL" id="JAINDJ010000004">
    <property type="protein sequence ID" value="KAG9450050.1"/>
    <property type="molecule type" value="Genomic_DNA"/>
</dbReference>
<evidence type="ECO:0000256" key="6">
    <source>
        <dbReference type="SAM" id="MobiDB-lite"/>
    </source>
</evidence>
<name>A0AAV7EML8_ARIFI</name>
<dbReference type="Proteomes" id="UP000825729">
    <property type="component" value="Unassembled WGS sequence"/>
</dbReference>
<dbReference type="PANTHER" id="PTHR11062">
    <property type="entry name" value="EXOSTOSIN HEPARAN SULFATE GLYCOSYLTRANSFERASE -RELATED"/>
    <property type="match status" value="1"/>
</dbReference>